<dbReference type="OrthoDB" id="9895853at2"/>
<dbReference type="EMBL" id="CP000155">
    <property type="protein sequence ID" value="ABC33293.1"/>
    <property type="molecule type" value="Genomic_DNA"/>
</dbReference>
<keyword evidence="1" id="KW-0175">Coiled coil</keyword>
<dbReference type="AlphaFoldDB" id="Q2S7T1"/>
<keyword evidence="3" id="KW-1185">Reference proteome</keyword>
<dbReference type="PROSITE" id="PS51257">
    <property type="entry name" value="PROKAR_LIPOPROTEIN"/>
    <property type="match status" value="1"/>
</dbReference>
<protein>
    <submittedName>
        <fullName evidence="2">Uncharacterized protein</fullName>
    </submittedName>
</protein>
<proteinExistence type="predicted"/>
<name>Q2S7T1_HAHCH</name>
<accession>Q2S7T1</accession>
<evidence type="ECO:0000313" key="3">
    <source>
        <dbReference type="Proteomes" id="UP000000238"/>
    </source>
</evidence>
<sequence>MKRYFYLLPLSLSLSACVQWPMGWERGVNDDNRPASQPGIQQSEIADAPVQETHALVAEPQAASPEYNWLDYYLTGERLSQEERSARLLALESLLAIPQDSIPVWKVHLQRATLLAALPSGPDNWRKAMLLIDTIPESEDGVPGDYVRWLKSELKFRLDGISSSSQLRRENARLERQVDQLRKKIEALTNIEQNLTEKKETQDQY</sequence>
<reference evidence="2 3" key="1">
    <citation type="journal article" date="2005" name="Nucleic Acids Res.">
        <title>Genomic blueprint of Hahella chejuensis, a marine microbe producing an algicidal agent.</title>
        <authorList>
            <person name="Jeong H."/>
            <person name="Yim J.H."/>
            <person name="Lee C."/>
            <person name="Choi S.-H."/>
            <person name="Park Y.K."/>
            <person name="Yoon S.H."/>
            <person name="Hur C.-G."/>
            <person name="Kang H.-Y."/>
            <person name="Kim D."/>
            <person name="Lee H.H."/>
            <person name="Park K.H."/>
            <person name="Park S.-H."/>
            <person name="Park H.-S."/>
            <person name="Lee H.K."/>
            <person name="Oh T.K."/>
            <person name="Kim J.F."/>
        </authorList>
    </citation>
    <scope>NUCLEOTIDE SEQUENCE [LARGE SCALE GENOMIC DNA]</scope>
    <source>
        <strain evidence="2 3">KCTC 2396</strain>
    </source>
</reference>
<dbReference type="STRING" id="349521.HCH_06660"/>
<dbReference type="KEGG" id="hch:HCH_06660"/>
<evidence type="ECO:0000313" key="2">
    <source>
        <dbReference type="EMBL" id="ABC33293.1"/>
    </source>
</evidence>
<evidence type="ECO:0000256" key="1">
    <source>
        <dbReference type="SAM" id="Coils"/>
    </source>
</evidence>
<feature type="coiled-coil region" evidence="1">
    <location>
        <begin position="164"/>
        <end position="201"/>
    </location>
</feature>
<dbReference type="Proteomes" id="UP000000238">
    <property type="component" value="Chromosome"/>
</dbReference>
<gene>
    <name evidence="2" type="ordered locus">HCH_06660</name>
</gene>
<organism evidence="2 3">
    <name type="scientific">Hahella chejuensis (strain KCTC 2396)</name>
    <dbReference type="NCBI Taxonomy" id="349521"/>
    <lineage>
        <taxon>Bacteria</taxon>
        <taxon>Pseudomonadati</taxon>
        <taxon>Pseudomonadota</taxon>
        <taxon>Gammaproteobacteria</taxon>
        <taxon>Oceanospirillales</taxon>
        <taxon>Hahellaceae</taxon>
        <taxon>Hahella</taxon>
    </lineage>
</organism>
<dbReference type="HOGENOM" id="CLU_1335967_0_0_6"/>
<dbReference type="RefSeq" id="WP_011400345.1">
    <property type="nucleotide sequence ID" value="NC_007645.1"/>
</dbReference>